<gene>
    <name evidence="1" type="ORF">DFH07DRAFT_745305</name>
</gene>
<dbReference type="EMBL" id="JARJLG010000077">
    <property type="protein sequence ID" value="KAJ7751780.1"/>
    <property type="molecule type" value="Genomic_DNA"/>
</dbReference>
<sequence>MEFSLLLSFLDTNEDPSFNAAILGGLICVLQETSLETLITIHSSTTFLGNTFVTDRLNSENNPLIPNSQLIRSTIAALQERTGRIYFKKVNNNPAKPLKVLSPTPTLLDIQADLMSTNPGILLKEGNQRLFTKVIKSMRDKPTPKSTMSNLDRIRCSIAEVFEYQPTDSAIWTSLRSRNLTRLSRNFLRKCLHDIYCVGFFWEHMPNLENLGQCPTCKVPESLEHIMLECDAPGQHQICNLQKDFGD</sequence>
<dbReference type="AlphaFoldDB" id="A0AAD7IW92"/>
<evidence type="ECO:0000313" key="2">
    <source>
        <dbReference type="Proteomes" id="UP001215280"/>
    </source>
</evidence>
<accession>A0AAD7IW92</accession>
<proteinExistence type="predicted"/>
<comment type="caution">
    <text evidence="1">The sequence shown here is derived from an EMBL/GenBank/DDBJ whole genome shotgun (WGS) entry which is preliminary data.</text>
</comment>
<protein>
    <recommendedName>
        <fullName evidence="3">Reverse transcriptase zinc-binding domain-containing protein</fullName>
    </recommendedName>
</protein>
<keyword evidence="2" id="KW-1185">Reference proteome</keyword>
<dbReference type="Proteomes" id="UP001215280">
    <property type="component" value="Unassembled WGS sequence"/>
</dbReference>
<evidence type="ECO:0008006" key="3">
    <source>
        <dbReference type="Google" id="ProtNLM"/>
    </source>
</evidence>
<organism evidence="1 2">
    <name type="scientific">Mycena maculata</name>
    <dbReference type="NCBI Taxonomy" id="230809"/>
    <lineage>
        <taxon>Eukaryota</taxon>
        <taxon>Fungi</taxon>
        <taxon>Dikarya</taxon>
        <taxon>Basidiomycota</taxon>
        <taxon>Agaricomycotina</taxon>
        <taxon>Agaricomycetes</taxon>
        <taxon>Agaricomycetidae</taxon>
        <taxon>Agaricales</taxon>
        <taxon>Marasmiineae</taxon>
        <taxon>Mycenaceae</taxon>
        <taxon>Mycena</taxon>
    </lineage>
</organism>
<reference evidence="1" key="1">
    <citation type="submission" date="2023-03" db="EMBL/GenBank/DDBJ databases">
        <title>Massive genome expansion in bonnet fungi (Mycena s.s.) driven by repeated elements and novel gene families across ecological guilds.</title>
        <authorList>
            <consortium name="Lawrence Berkeley National Laboratory"/>
            <person name="Harder C.B."/>
            <person name="Miyauchi S."/>
            <person name="Viragh M."/>
            <person name="Kuo A."/>
            <person name="Thoen E."/>
            <person name="Andreopoulos B."/>
            <person name="Lu D."/>
            <person name="Skrede I."/>
            <person name="Drula E."/>
            <person name="Henrissat B."/>
            <person name="Morin E."/>
            <person name="Kohler A."/>
            <person name="Barry K."/>
            <person name="LaButti K."/>
            <person name="Morin E."/>
            <person name="Salamov A."/>
            <person name="Lipzen A."/>
            <person name="Mereny Z."/>
            <person name="Hegedus B."/>
            <person name="Baldrian P."/>
            <person name="Stursova M."/>
            <person name="Weitz H."/>
            <person name="Taylor A."/>
            <person name="Grigoriev I.V."/>
            <person name="Nagy L.G."/>
            <person name="Martin F."/>
            <person name="Kauserud H."/>
        </authorList>
    </citation>
    <scope>NUCLEOTIDE SEQUENCE</scope>
    <source>
        <strain evidence="1">CBHHK188m</strain>
    </source>
</reference>
<evidence type="ECO:0000313" key="1">
    <source>
        <dbReference type="EMBL" id="KAJ7751780.1"/>
    </source>
</evidence>
<name>A0AAD7IW92_9AGAR</name>